<dbReference type="PANTHER" id="PTHR36183">
    <property type="entry name" value="BETA-GLUCURONIDASE"/>
    <property type="match status" value="1"/>
</dbReference>
<name>A0AAD7FYE0_9AGAR</name>
<accession>A0AAD7FYE0</accession>
<keyword evidence="3" id="KW-1185">Reference proteome</keyword>
<keyword evidence="1" id="KW-0732">Signal</keyword>
<dbReference type="Gene3D" id="3.20.20.80">
    <property type="entry name" value="Glycosidases"/>
    <property type="match status" value="1"/>
</dbReference>
<evidence type="ECO:0000313" key="2">
    <source>
        <dbReference type="EMBL" id="KAJ7649888.1"/>
    </source>
</evidence>
<organism evidence="2 3">
    <name type="scientific">Roridomyces roridus</name>
    <dbReference type="NCBI Taxonomy" id="1738132"/>
    <lineage>
        <taxon>Eukaryota</taxon>
        <taxon>Fungi</taxon>
        <taxon>Dikarya</taxon>
        <taxon>Basidiomycota</taxon>
        <taxon>Agaricomycotina</taxon>
        <taxon>Agaricomycetes</taxon>
        <taxon>Agaricomycetidae</taxon>
        <taxon>Agaricales</taxon>
        <taxon>Marasmiineae</taxon>
        <taxon>Mycenaceae</taxon>
        <taxon>Roridomyces</taxon>
    </lineage>
</organism>
<dbReference type="EMBL" id="JARKIF010000001">
    <property type="protein sequence ID" value="KAJ7649888.1"/>
    <property type="molecule type" value="Genomic_DNA"/>
</dbReference>
<evidence type="ECO:0008006" key="4">
    <source>
        <dbReference type="Google" id="ProtNLM"/>
    </source>
</evidence>
<evidence type="ECO:0000313" key="3">
    <source>
        <dbReference type="Proteomes" id="UP001221142"/>
    </source>
</evidence>
<dbReference type="AlphaFoldDB" id="A0AAD7FYE0"/>
<feature type="chain" id="PRO_5042075153" description="Glycoside hydrolase family 79 protein" evidence="1">
    <location>
        <begin position="21"/>
        <end position="284"/>
    </location>
</feature>
<reference evidence="2" key="1">
    <citation type="submission" date="2023-03" db="EMBL/GenBank/DDBJ databases">
        <title>Massive genome expansion in bonnet fungi (Mycena s.s.) driven by repeated elements and novel gene families across ecological guilds.</title>
        <authorList>
            <consortium name="Lawrence Berkeley National Laboratory"/>
            <person name="Harder C.B."/>
            <person name="Miyauchi S."/>
            <person name="Viragh M."/>
            <person name="Kuo A."/>
            <person name="Thoen E."/>
            <person name="Andreopoulos B."/>
            <person name="Lu D."/>
            <person name="Skrede I."/>
            <person name="Drula E."/>
            <person name="Henrissat B."/>
            <person name="Morin E."/>
            <person name="Kohler A."/>
            <person name="Barry K."/>
            <person name="LaButti K."/>
            <person name="Morin E."/>
            <person name="Salamov A."/>
            <person name="Lipzen A."/>
            <person name="Mereny Z."/>
            <person name="Hegedus B."/>
            <person name="Baldrian P."/>
            <person name="Stursova M."/>
            <person name="Weitz H."/>
            <person name="Taylor A."/>
            <person name="Grigoriev I.V."/>
            <person name="Nagy L.G."/>
            <person name="Martin F."/>
            <person name="Kauserud H."/>
        </authorList>
    </citation>
    <scope>NUCLEOTIDE SEQUENCE</scope>
    <source>
        <strain evidence="2">9284</strain>
    </source>
</reference>
<protein>
    <recommendedName>
        <fullName evidence="4">Glycoside hydrolase family 79 protein</fullName>
    </recommendedName>
</protein>
<dbReference type="InterPro" id="IPR052974">
    <property type="entry name" value="GH79_Enzymes"/>
</dbReference>
<feature type="signal peptide" evidence="1">
    <location>
        <begin position="1"/>
        <end position="20"/>
    </location>
</feature>
<sequence length="284" mass="30254">MRPSSLSFLLLQLCLPVAWASVTVYNQQPFGDQTKSVASGSNTAAAAAYTGSAAYDPTVLDAPGVPNPAPPTKFFQQLSSAPVPGLSIPQSGYFFGFSVEFSVANQVLGTNSTRLAVPFLNLMANIQARGGSVRVRVGGNTQDYATMFPSLPGGKMLLKQAQDTANPTDTPALLFTPDVLYMMANISALVNVEWYLGIPLNDTANLRLQIAEAAEPILGDKLIGFQVGNEPDQYPLHQHRPPTYGPANFSADFGLVDAALLFRVNGSRKKCGTSTLSRPLAESR</sequence>
<comment type="caution">
    <text evidence="2">The sequence shown here is derived from an EMBL/GenBank/DDBJ whole genome shotgun (WGS) entry which is preliminary data.</text>
</comment>
<dbReference type="Proteomes" id="UP001221142">
    <property type="component" value="Unassembled WGS sequence"/>
</dbReference>
<proteinExistence type="predicted"/>
<gene>
    <name evidence="2" type="ORF">FB45DRAFT_5552</name>
</gene>
<dbReference type="PANTHER" id="PTHR36183:SF2">
    <property type="entry name" value="BETA-GLUCURONIDASE C-TERMINAL DOMAIN-CONTAINING PROTEIN"/>
    <property type="match status" value="1"/>
</dbReference>
<evidence type="ECO:0000256" key="1">
    <source>
        <dbReference type="SAM" id="SignalP"/>
    </source>
</evidence>